<reference evidence="2" key="1">
    <citation type="submission" date="2023-12" db="EMBL/GenBank/DDBJ databases">
        <title>Genome assembly of Anisodus tanguticus.</title>
        <authorList>
            <person name="Wang Y.-J."/>
        </authorList>
    </citation>
    <scope>NUCLEOTIDE SEQUENCE</scope>
    <source>
        <strain evidence="2">KB-2021</strain>
        <tissue evidence="2">Leaf</tissue>
    </source>
</reference>
<feature type="signal peptide" evidence="1">
    <location>
        <begin position="1"/>
        <end position="20"/>
    </location>
</feature>
<organism evidence="2 3">
    <name type="scientific">Anisodus tanguticus</name>
    <dbReference type="NCBI Taxonomy" id="243964"/>
    <lineage>
        <taxon>Eukaryota</taxon>
        <taxon>Viridiplantae</taxon>
        <taxon>Streptophyta</taxon>
        <taxon>Embryophyta</taxon>
        <taxon>Tracheophyta</taxon>
        <taxon>Spermatophyta</taxon>
        <taxon>Magnoliopsida</taxon>
        <taxon>eudicotyledons</taxon>
        <taxon>Gunneridae</taxon>
        <taxon>Pentapetalae</taxon>
        <taxon>asterids</taxon>
        <taxon>lamiids</taxon>
        <taxon>Solanales</taxon>
        <taxon>Solanaceae</taxon>
        <taxon>Solanoideae</taxon>
        <taxon>Hyoscyameae</taxon>
        <taxon>Anisodus</taxon>
    </lineage>
</organism>
<gene>
    <name evidence="2" type="ORF">RND71_038536</name>
</gene>
<evidence type="ECO:0000256" key="1">
    <source>
        <dbReference type="SAM" id="SignalP"/>
    </source>
</evidence>
<accession>A0AAE1QZX0</accession>
<dbReference type="EMBL" id="JAVYJV010000021">
    <property type="protein sequence ID" value="KAK4342720.1"/>
    <property type="molecule type" value="Genomic_DNA"/>
</dbReference>
<keyword evidence="1" id="KW-0732">Signal</keyword>
<protein>
    <submittedName>
        <fullName evidence="2">Uncharacterized protein</fullName>
    </submittedName>
</protein>
<evidence type="ECO:0000313" key="3">
    <source>
        <dbReference type="Proteomes" id="UP001291623"/>
    </source>
</evidence>
<keyword evidence="3" id="KW-1185">Reference proteome</keyword>
<comment type="caution">
    <text evidence="2">The sequence shown here is derived from an EMBL/GenBank/DDBJ whole genome shotgun (WGS) entry which is preliminary data.</text>
</comment>
<name>A0AAE1QZX0_9SOLA</name>
<evidence type="ECO:0000313" key="2">
    <source>
        <dbReference type="EMBL" id="KAK4342720.1"/>
    </source>
</evidence>
<dbReference type="Proteomes" id="UP001291623">
    <property type="component" value="Unassembled WGS sequence"/>
</dbReference>
<dbReference type="AlphaFoldDB" id="A0AAE1QZX0"/>
<sequence>MKQRQVLLPHFFTWTATLLASNIKVYDISDAEMRLFNFIAETCYTPTGLLLVEYPLWVNLGRSTPYSFSTLNRFKSNPG</sequence>
<feature type="chain" id="PRO_5042283433" evidence="1">
    <location>
        <begin position="21"/>
        <end position="79"/>
    </location>
</feature>
<proteinExistence type="predicted"/>